<comment type="similarity">
    <text evidence="5">Belongs to the YicC/YloC family.</text>
</comment>
<dbReference type="AlphaFoldDB" id="A0A8J6I223"/>
<dbReference type="Proteomes" id="UP000657177">
    <property type="component" value="Unassembled WGS sequence"/>
</dbReference>
<evidence type="ECO:0000256" key="2">
    <source>
        <dbReference type="ARBA" id="ARBA00022722"/>
    </source>
</evidence>
<evidence type="ECO:0000256" key="1">
    <source>
        <dbReference type="ARBA" id="ARBA00001968"/>
    </source>
</evidence>
<protein>
    <submittedName>
        <fullName evidence="8">YicC family protein</fullName>
    </submittedName>
</protein>
<keyword evidence="3" id="KW-0255">Endonuclease</keyword>
<dbReference type="InterPro" id="IPR013551">
    <property type="entry name" value="YicC-like_C"/>
</dbReference>
<evidence type="ECO:0000256" key="3">
    <source>
        <dbReference type="ARBA" id="ARBA00022759"/>
    </source>
</evidence>
<dbReference type="RefSeq" id="WP_181340023.1">
    <property type="nucleotide sequence ID" value="NZ_JAAKDE010000016.1"/>
</dbReference>
<dbReference type="PANTHER" id="PTHR30636">
    <property type="entry name" value="UPF0701 PROTEIN YICC"/>
    <property type="match status" value="1"/>
</dbReference>
<dbReference type="Pfam" id="PF03755">
    <property type="entry name" value="YicC-like_N"/>
    <property type="match status" value="1"/>
</dbReference>
<keyword evidence="2" id="KW-0540">Nuclease</keyword>
<feature type="domain" description="Endoribonuclease YicC-like C-terminal" evidence="7">
    <location>
        <begin position="175"/>
        <end position="293"/>
    </location>
</feature>
<evidence type="ECO:0000313" key="9">
    <source>
        <dbReference type="Proteomes" id="UP000657177"/>
    </source>
</evidence>
<dbReference type="InterPro" id="IPR005229">
    <property type="entry name" value="YicC/YloC-like"/>
</dbReference>
<gene>
    <name evidence="8" type="ORF">G5B42_08375</name>
</gene>
<reference evidence="8" key="1">
    <citation type="submission" date="2020-06" db="EMBL/GenBank/DDBJ databases">
        <title>Novel chitinolytic bacterium.</title>
        <authorList>
            <person name="Ungkulpasvich U."/>
            <person name="Kosugi A."/>
            <person name="Uke A."/>
        </authorList>
    </citation>
    <scope>NUCLEOTIDE SEQUENCE</scope>
    <source>
        <strain evidence="8">UUS1-1</strain>
    </source>
</reference>
<dbReference type="EMBL" id="JAAKDE010000016">
    <property type="protein sequence ID" value="MBA2133553.1"/>
    <property type="molecule type" value="Genomic_DNA"/>
</dbReference>
<evidence type="ECO:0000256" key="5">
    <source>
        <dbReference type="ARBA" id="ARBA00035648"/>
    </source>
</evidence>
<keyword evidence="4" id="KW-0378">Hydrolase</keyword>
<keyword evidence="9" id="KW-1185">Reference proteome</keyword>
<dbReference type="InterPro" id="IPR013527">
    <property type="entry name" value="YicC-like_N"/>
</dbReference>
<evidence type="ECO:0000259" key="6">
    <source>
        <dbReference type="Pfam" id="PF03755"/>
    </source>
</evidence>
<dbReference type="NCBIfam" id="TIGR00255">
    <property type="entry name" value="YicC/YloC family endoribonuclease"/>
    <property type="match status" value="1"/>
</dbReference>
<comment type="cofactor">
    <cofactor evidence="1">
        <name>a divalent metal cation</name>
        <dbReference type="ChEBI" id="CHEBI:60240"/>
    </cofactor>
</comment>
<dbReference type="GO" id="GO:0016787">
    <property type="term" value="F:hydrolase activity"/>
    <property type="evidence" value="ECO:0007669"/>
    <property type="project" value="UniProtKB-KW"/>
</dbReference>
<dbReference type="Pfam" id="PF08340">
    <property type="entry name" value="YicC-like_C"/>
    <property type="match status" value="1"/>
</dbReference>
<proteinExistence type="inferred from homology"/>
<feature type="domain" description="Endoribonuclease YicC-like N-terminal" evidence="6">
    <location>
        <begin position="3"/>
        <end position="157"/>
    </location>
</feature>
<sequence>MPYSMTGYGRFKLEDDPNYLVSVEARSVNHRFFDLSVHLPKNYSWLEESINKQVRPLIRRGKIDLYVAIEERPENCSCRLAIDRKVLADYLRELNQVRKEFRLAGKVGIEQILQIPDLFVKKEEINEEALEKAVLTAVEGAVQQLLAMRRREGENLAADLKERIQRLGQMIGEIERAAAALPDLYREKLTKAAHDLLADVEIDEHRLAMEVLFYVERSSITEELTRFKSHLEQFLSTLEDPGSIGKTLDFICQELNREINTIAAKASELTISRYIVEVKSEIENIREQVQNIE</sequence>
<evidence type="ECO:0000313" key="8">
    <source>
        <dbReference type="EMBL" id="MBA2133553.1"/>
    </source>
</evidence>
<accession>A0A8J6I223</accession>
<organism evidence="8 9">
    <name type="scientific">Capillibacterium thermochitinicola</name>
    <dbReference type="NCBI Taxonomy" id="2699427"/>
    <lineage>
        <taxon>Bacteria</taxon>
        <taxon>Bacillati</taxon>
        <taxon>Bacillota</taxon>
        <taxon>Capillibacterium</taxon>
    </lineage>
</organism>
<name>A0A8J6I223_9FIRM</name>
<dbReference type="GO" id="GO:0004521">
    <property type="term" value="F:RNA endonuclease activity"/>
    <property type="evidence" value="ECO:0007669"/>
    <property type="project" value="InterPro"/>
</dbReference>
<evidence type="ECO:0000256" key="4">
    <source>
        <dbReference type="ARBA" id="ARBA00022801"/>
    </source>
</evidence>
<dbReference type="PANTHER" id="PTHR30636:SF3">
    <property type="entry name" value="UPF0701 PROTEIN YICC"/>
    <property type="match status" value="1"/>
</dbReference>
<evidence type="ECO:0000259" key="7">
    <source>
        <dbReference type="Pfam" id="PF08340"/>
    </source>
</evidence>
<comment type="caution">
    <text evidence="8">The sequence shown here is derived from an EMBL/GenBank/DDBJ whole genome shotgun (WGS) entry which is preliminary data.</text>
</comment>